<protein>
    <recommendedName>
        <fullName evidence="9">GOLD domain-containing protein</fullName>
    </recommendedName>
</protein>
<comment type="subcellular location">
    <subcellularLocation>
        <location evidence="1">Membrane</location>
        <topology evidence="1">Single-pass type I membrane protein</topology>
    </subcellularLocation>
</comment>
<dbReference type="PANTHER" id="PTHR22811">
    <property type="entry name" value="TRANSMEMBRANE EMP24 DOMAIN-CONTAINING PROTEIN"/>
    <property type="match status" value="1"/>
</dbReference>
<evidence type="ECO:0000256" key="7">
    <source>
        <dbReference type="SAM" id="MobiDB-lite"/>
    </source>
</evidence>
<evidence type="ECO:0000256" key="6">
    <source>
        <dbReference type="ARBA" id="ARBA00023136"/>
    </source>
</evidence>
<dbReference type="EMBL" id="HBEJ01005681">
    <property type="protein sequence ID" value="CAD8365221.1"/>
    <property type="molecule type" value="Transcribed_RNA"/>
</dbReference>
<evidence type="ECO:0000256" key="5">
    <source>
        <dbReference type="ARBA" id="ARBA00022989"/>
    </source>
</evidence>
<dbReference type="AlphaFoldDB" id="A0A7S0AIM1"/>
<evidence type="ECO:0000259" key="9">
    <source>
        <dbReference type="SMART" id="SM01190"/>
    </source>
</evidence>
<keyword evidence="5 8" id="KW-1133">Transmembrane helix</keyword>
<keyword evidence="4" id="KW-0732">Signal</keyword>
<feature type="region of interest" description="Disordered" evidence="7">
    <location>
        <begin position="169"/>
        <end position="192"/>
    </location>
</feature>
<keyword evidence="6 8" id="KW-0472">Membrane</keyword>
<feature type="region of interest" description="Disordered" evidence="7">
    <location>
        <begin position="210"/>
        <end position="235"/>
    </location>
</feature>
<feature type="region of interest" description="Disordered" evidence="7">
    <location>
        <begin position="1"/>
        <end position="48"/>
    </location>
</feature>
<dbReference type="GO" id="GO:0016020">
    <property type="term" value="C:membrane"/>
    <property type="evidence" value="ECO:0007669"/>
    <property type="project" value="UniProtKB-SubCell"/>
</dbReference>
<evidence type="ECO:0000256" key="1">
    <source>
        <dbReference type="ARBA" id="ARBA00004479"/>
    </source>
</evidence>
<accession>A0A7S0AIM1</accession>
<proteinExistence type="inferred from homology"/>
<evidence type="ECO:0000256" key="8">
    <source>
        <dbReference type="SAM" id="Phobius"/>
    </source>
</evidence>
<evidence type="ECO:0000256" key="3">
    <source>
        <dbReference type="ARBA" id="ARBA00022692"/>
    </source>
</evidence>
<evidence type="ECO:0000313" key="10">
    <source>
        <dbReference type="EMBL" id="CAD8365221.1"/>
    </source>
</evidence>
<evidence type="ECO:0000256" key="2">
    <source>
        <dbReference type="ARBA" id="ARBA00007104"/>
    </source>
</evidence>
<comment type="similarity">
    <text evidence="2">Belongs to the EMP24/GP25L family.</text>
</comment>
<feature type="transmembrane region" description="Helical" evidence="8">
    <location>
        <begin position="279"/>
        <end position="301"/>
    </location>
</feature>
<dbReference type="InterPro" id="IPR015720">
    <property type="entry name" value="Emp24-like"/>
</dbReference>
<reference evidence="10" key="1">
    <citation type="submission" date="2021-01" db="EMBL/GenBank/DDBJ databases">
        <authorList>
            <person name="Corre E."/>
            <person name="Pelletier E."/>
            <person name="Niang G."/>
            <person name="Scheremetjew M."/>
            <person name="Finn R."/>
            <person name="Kale V."/>
            <person name="Holt S."/>
            <person name="Cochrane G."/>
            <person name="Meng A."/>
            <person name="Brown T."/>
            <person name="Cohen L."/>
        </authorList>
    </citation>
    <scope>NUCLEOTIDE SEQUENCE</scope>
    <source>
        <strain evidence="10">CCMP3303</strain>
    </source>
</reference>
<dbReference type="InterPro" id="IPR009038">
    <property type="entry name" value="GOLD_dom"/>
</dbReference>
<gene>
    <name evidence="10" type="ORF">MPOL1434_LOCUS3327</name>
</gene>
<dbReference type="SMART" id="SM01190">
    <property type="entry name" value="EMP24_GP25L"/>
    <property type="match status" value="1"/>
</dbReference>
<keyword evidence="3 8" id="KW-0812">Transmembrane</keyword>
<feature type="compositionally biased region" description="Low complexity" evidence="7">
    <location>
        <begin position="30"/>
        <end position="46"/>
    </location>
</feature>
<name>A0A7S0AIM1_9STRA</name>
<sequence length="311" mass="34556">MTELESPQGLPHSTRGKRCDRRRRRRRDAPSPSSSQPSSSSSSSLSFGRLKPRHAGNVLLIILTYMTTASLLLTPTAATYSVVVNDGSEECFTTRTPREGGRYIVSGNYDLLDDGVSSRPLSVALYNSKMKPVYQSRFGRSEDTFSVVSTAGERFLLCLKNGFGLHQGRLDRSDGEMDDDDETGGNGGRDGLDRAVGWALRVRSADAHARWTREKDGGDAEDNDTNTMEKSESEKKAESLLELGGDLIDALENMADHQGYLREREAAHRALAEETFSAVFFWTVIEALVLLTVAGGQIFYLRRFIEKRRYL</sequence>
<dbReference type="Pfam" id="PF01105">
    <property type="entry name" value="EMP24_GP25L"/>
    <property type="match status" value="1"/>
</dbReference>
<feature type="compositionally biased region" description="Basic residues" evidence="7">
    <location>
        <begin position="14"/>
        <end position="27"/>
    </location>
</feature>
<organism evidence="10">
    <name type="scientific">Minutocellus polymorphus</name>
    <dbReference type="NCBI Taxonomy" id="265543"/>
    <lineage>
        <taxon>Eukaryota</taxon>
        <taxon>Sar</taxon>
        <taxon>Stramenopiles</taxon>
        <taxon>Ochrophyta</taxon>
        <taxon>Bacillariophyta</taxon>
        <taxon>Mediophyceae</taxon>
        <taxon>Cymatosirophycidae</taxon>
        <taxon>Cymatosirales</taxon>
        <taxon>Cymatosiraceae</taxon>
        <taxon>Minutocellus</taxon>
    </lineage>
</organism>
<feature type="domain" description="GOLD" evidence="9">
    <location>
        <begin position="79"/>
        <end position="306"/>
    </location>
</feature>
<evidence type="ECO:0000256" key="4">
    <source>
        <dbReference type="ARBA" id="ARBA00022729"/>
    </source>
</evidence>